<proteinExistence type="predicted"/>
<sequence>MKKFSVTQAILQPPSSIAVKRINRRDAENVARSLSQSDEKVFGIDISKKENGLIDHFAIATQTVVYLIEAGHDNVRHLDDLDVTFKKVLQSTQAVLVAFKMPRIALRLHHHFQYHVRGVDLSSLLSTDTALWPSKVVSRIYHIDQSFVVDRLWHENNQKNLTENLCLRAWISAKVAGSTTCLSLVLTTAKVDTSLLPKNVLLCLGVQLKENDILARAHSRESKNEYESFNVDAKGKGRLVNARYKSRVRVSTQSYVEAISDSGKVYQGKAAVVQGKTTKINFRKGITNNIQSVRIFGQDDPTTSEKALDKLLLRILQSQDNLLDADFVRYLWFQTKKDLRRLRLRSVTPISGSLARCLSHLNSSQAAVVGAMTAQSGSPIVTVHGTGKTTTISAAAELWSKEYFKPVRIIGHSNVCVKNIAEKLLQREVDFKLLVSKEF</sequence>
<dbReference type="InterPro" id="IPR027417">
    <property type="entry name" value="P-loop_NTPase"/>
</dbReference>
<dbReference type="EMBL" id="JADNRY010000012">
    <property type="protein sequence ID" value="KAF9074553.1"/>
    <property type="molecule type" value="Genomic_DNA"/>
</dbReference>
<dbReference type="Gene3D" id="3.40.50.300">
    <property type="entry name" value="P-loop containing nucleotide triphosphate hydrolases"/>
    <property type="match status" value="1"/>
</dbReference>
<comment type="caution">
    <text evidence="1">The sequence shown here is derived from an EMBL/GenBank/DDBJ whole genome shotgun (WGS) entry which is preliminary data.</text>
</comment>
<gene>
    <name evidence="1" type="ORF">BDP27DRAFT_1415971</name>
</gene>
<reference evidence="1" key="1">
    <citation type="submission" date="2020-11" db="EMBL/GenBank/DDBJ databases">
        <authorList>
            <consortium name="DOE Joint Genome Institute"/>
            <person name="Ahrendt S."/>
            <person name="Riley R."/>
            <person name="Andreopoulos W."/>
            <person name="Labutti K."/>
            <person name="Pangilinan J."/>
            <person name="Ruiz-Duenas F.J."/>
            <person name="Barrasa J.M."/>
            <person name="Sanchez-Garcia M."/>
            <person name="Camarero S."/>
            <person name="Miyauchi S."/>
            <person name="Serrano A."/>
            <person name="Linde D."/>
            <person name="Babiker R."/>
            <person name="Drula E."/>
            <person name="Ayuso-Fernandez I."/>
            <person name="Pacheco R."/>
            <person name="Padilla G."/>
            <person name="Ferreira P."/>
            <person name="Barriuso J."/>
            <person name="Kellner H."/>
            <person name="Castanera R."/>
            <person name="Alfaro M."/>
            <person name="Ramirez L."/>
            <person name="Pisabarro A.G."/>
            <person name="Kuo A."/>
            <person name="Tritt A."/>
            <person name="Lipzen A."/>
            <person name="He G."/>
            <person name="Yan M."/>
            <person name="Ng V."/>
            <person name="Cullen D."/>
            <person name="Martin F."/>
            <person name="Rosso M.-N."/>
            <person name="Henrissat B."/>
            <person name="Hibbett D."/>
            <person name="Martinez A.T."/>
            <person name="Grigoriev I.V."/>
        </authorList>
    </citation>
    <scope>NUCLEOTIDE SEQUENCE</scope>
    <source>
        <strain evidence="1">AH 40177</strain>
    </source>
</reference>
<accession>A0A9P5UDS9</accession>
<organism evidence="1 2">
    <name type="scientific">Rhodocollybia butyracea</name>
    <dbReference type="NCBI Taxonomy" id="206335"/>
    <lineage>
        <taxon>Eukaryota</taxon>
        <taxon>Fungi</taxon>
        <taxon>Dikarya</taxon>
        <taxon>Basidiomycota</taxon>
        <taxon>Agaricomycotina</taxon>
        <taxon>Agaricomycetes</taxon>
        <taxon>Agaricomycetidae</taxon>
        <taxon>Agaricales</taxon>
        <taxon>Marasmiineae</taxon>
        <taxon>Omphalotaceae</taxon>
        <taxon>Rhodocollybia</taxon>
    </lineage>
</organism>
<evidence type="ECO:0000313" key="1">
    <source>
        <dbReference type="EMBL" id="KAF9074553.1"/>
    </source>
</evidence>
<dbReference type="AlphaFoldDB" id="A0A9P5UDS9"/>
<keyword evidence="2" id="KW-1185">Reference proteome</keyword>
<protein>
    <submittedName>
        <fullName evidence="1">Uncharacterized protein</fullName>
    </submittedName>
</protein>
<evidence type="ECO:0000313" key="2">
    <source>
        <dbReference type="Proteomes" id="UP000772434"/>
    </source>
</evidence>
<dbReference type="SUPFAM" id="SSF52540">
    <property type="entry name" value="P-loop containing nucleoside triphosphate hydrolases"/>
    <property type="match status" value="1"/>
</dbReference>
<dbReference type="OrthoDB" id="6513042at2759"/>
<name>A0A9P5UDS9_9AGAR</name>
<dbReference type="Proteomes" id="UP000772434">
    <property type="component" value="Unassembled WGS sequence"/>
</dbReference>